<evidence type="ECO:0000313" key="2">
    <source>
        <dbReference type="Proteomes" id="UP000325579"/>
    </source>
</evidence>
<gene>
    <name evidence="1" type="ORF">BDV37DRAFT_111823</name>
</gene>
<accession>A0A5N7DTG6</accession>
<organism evidence="1 2">
    <name type="scientific">Aspergillus pseudonomiae</name>
    <dbReference type="NCBI Taxonomy" id="1506151"/>
    <lineage>
        <taxon>Eukaryota</taxon>
        <taxon>Fungi</taxon>
        <taxon>Dikarya</taxon>
        <taxon>Ascomycota</taxon>
        <taxon>Pezizomycotina</taxon>
        <taxon>Eurotiomycetes</taxon>
        <taxon>Eurotiomycetidae</taxon>
        <taxon>Eurotiales</taxon>
        <taxon>Aspergillaceae</taxon>
        <taxon>Aspergillus</taxon>
        <taxon>Aspergillus subgen. Circumdati</taxon>
    </lineage>
</organism>
<dbReference type="GeneID" id="43663077"/>
<dbReference type="Proteomes" id="UP000325579">
    <property type="component" value="Unassembled WGS sequence"/>
</dbReference>
<keyword evidence="2" id="KW-1185">Reference proteome</keyword>
<proteinExistence type="predicted"/>
<name>A0A5N7DTG6_9EURO</name>
<dbReference type="AlphaFoldDB" id="A0A5N7DTG6"/>
<sequence>MTLYLHSHHHLFEASMRLGRNRSVQFQKKNTEKTSVMTLPLCNIIIPKLAGQTIGAKQSTTGKYKRISIKIKLNKIKIFRFGSSGFSRFHQTSVNVILLLSTYSAMDTRTLTQLRKPRRVPTGRATFFQVSHRDCRFSFTMAESRVFRKIMETLVLSFN</sequence>
<evidence type="ECO:0000313" key="1">
    <source>
        <dbReference type="EMBL" id="KAE8409343.1"/>
    </source>
</evidence>
<protein>
    <submittedName>
        <fullName evidence="1">Uncharacterized protein</fullName>
    </submittedName>
</protein>
<dbReference type="EMBL" id="ML736740">
    <property type="protein sequence ID" value="KAE8409343.1"/>
    <property type="molecule type" value="Genomic_DNA"/>
</dbReference>
<dbReference type="RefSeq" id="XP_031946662.1">
    <property type="nucleotide sequence ID" value="XM_032078386.1"/>
</dbReference>
<reference evidence="1 2" key="1">
    <citation type="submission" date="2019-04" db="EMBL/GenBank/DDBJ databases">
        <authorList>
            <consortium name="DOE Joint Genome Institute"/>
            <person name="Mondo S."/>
            <person name="Kjaerbolling I."/>
            <person name="Vesth T."/>
            <person name="Frisvad J.C."/>
            <person name="Nybo J.L."/>
            <person name="Theobald S."/>
            <person name="Kildgaard S."/>
            <person name="Isbrandt T."/>
            <person name="Kuo A."/>
            <person name="Sato A."/>
            <person name="Lyhne E.K."/>
            <person name="Kogle M.E."/>
            <person name="Wiebenga A."/>
            <person name="Kun R.S."/>
            <person name="Lubbers R.J."/>
            <person name="Makela M.R."/>
            <person name="Barry K."/>
            <person name="Chovatia M."/>
            <person name="Clum A."/>
            <person name="Daum C."/>
            <person name="Haridas S."/>
            <person name="He G."/>
            <person name="LaButti K."/>
            <person name="Lipzen A."/>
            <person name="Riley R."/>
            <person name="Salamov A."/>
            <person name="Simmons B.A."/>
            <person name="Magnuson J.K."/>
            <person name="Henrissat B."/>
            <person name="Mortensen U.H."/>
            <person name="Larsen T.O."/>
            <person name="Devries R.P."/>
            <person name="Grigoriev I.V."/>
            <person name="Machida M."/>
            <person name="Baker S.E."/>
            <person name="Andersen M.R."/>
            <person name="Cantor M.N."/>
            <person name="Hua S.X."/>
        </authorList>
    </citation>
    <scope>NUCLEOTIDE SEQUENCE [LARGE SCALE GENOMIC DNA]</scope>
    <source>
        <strain evidence="1 2">CBS 119388</strain>
    </source>
</reference>